<organism evidence="4">
    <name type="scientific">Anthurium amnicola</name>
    <dbReference type="NCBI Taxonomy" id="1678845"/>
    <lineage>
        <taxon>Eukaryota</taxon>
        <taxon>Viridiplantae</taxon>
        <taxon>Streptophyta</taxon>
        <taxon>Embryophyta</taxon>
        <taxon>Tracheophyta</taxon>
        <taxon>Spermatophyta</taxon>
        <taxon>Magnoliopsida</taxon>
        <taxon>Liliopsida</taxon>
        <taxon>Araceae</taxon>
        <taxon>Pothoideae</taxon>
        <taxon>Potheae</taxon>
        <taxon>Anthurium</taxon>
    </lineage>
</organism>
<dbReference type="PANTHER" id="PTHR47531">
    <property type="entry name" value="RING/U-BOX SUPERFAMILY PROTEIN"/>
    <property type="match status" value="1"/>
</dbReference>
<keyword evidence="1" id="KW-0863">Zinc-finger</keyword>
<dbReference type="SUPFAM" id="SSF57850">
    <property type="entry name" value="RING/U-box"/>
    <property type="match status" value="1"/>
</dbReference>
<gene>
    <name evidence="4" type="primary">RNF150_0</name>
    <name evidence="4" type="ORF">g.39113</name>
</gene>
<feature type="region of interest" description="Disordered" evidence="2">
    <location>
        <begin position="316"/>
        <end position="355"/>
    </location>
</feature>
<dbReference type="Pfam" id="PF13639">
    <property type="entry name" value="zf-RING_2"/>
    <property type="match status" value="1"/>
</dbReference>
<feature type="compositionally biased region" description="Low complexity" evidence="2">
    <location>
        <begin position="324"/>
        <end position="337"/>
    </location>
</feature>
<proteinExistence type="predicted"/>
<dbReference type="Gene3D" id="3.30.40.10">
    <property type="entry name" value="Zinc/RING finger domain, C3HC4 (zinc finger)"/>
    <property type="match status" value="1"/>
</dbReference>
<dbReference type="InterPro" id="IPR001841">
    <property type="entry name" value="Znf_RING"/>
</dbReference>
<dbReference type="SMART" id="SM00184">
    <property type="entry name" value="RING"/>
    <property type="match status" value="1"/>
</dbReference>
<evidence type="ECO:0000256" key="2">
    <source>
        <dbReference type="SAM" id="MobiDB-lite"/>
    </source>
</evidence>
<feature type="compositionally biased region" description="Basic and acidic residues" evidence="2">
    <location>
        <begin position="239"/>
        <end position="252"/>
    </location>
</feature>
<dbReference type="GO" id="GO:0008270">
    <property type="term" value="F:zinc ion binding"/>
    <property type="evidence" value="ECO:0007669"/>
    <property type="project" value="UniProtKB-KW"/>
</dbReference>
<name>A0A1D1YZ51_9ARAE</name>
<feature type="compositionally biased region" description="Polar residues" evidence="2">
    <location>
        <begin position="191"/>
        <end position="203"/>
    </location>
</feature>
<feature type="domain" description="RING-type" evidence="3">
    <location>
        <begin position="494"/>
        <end position="536"/>
    </location>
</feature>
<evidence type="ECO:0000256" key="1">
    <source>
        <dbReference type="PROSITE-ProRule" id="PRU00175"/>
    </source>
</evidence>
<dbReference type="EMBL" id="GDJX01008003">
    <property type="protein sequence ID" value="JAT59933.1"/>
    <property type="molecule type" value="Transcribed_RNA"/>
</dbReference>
<reference evidence="4" key="1">
    <citation type="submission" date="2015-07" db="EMBL/GenBank/DDBJ databases">
        <title>Transcriptome Assembly of Anthurium amnicola.</title>
        <authorList>
            <person name="Suzuki J."/>
        </authorList>
    </citation>
    <scope>NUCLEOTIDE SEQUENCE</scope>
</reference>
<dbReference type="FunFam" id="3.30.40.10:FF:000388">
    <property type="entry name" value="Putative RING zinc finger domain superfamily protein"/>
    <property type="match status" value="1"/>
</dbReference>
<accession>A0A1D1YZ51</accession>
<feature type="region of interest" description="Disordered" evidence="2">
    <location>
        <begin position="171"/>
        <end position="252"/>
    </location>
</feature>
<feature type="compositionally biased region" description="Polar residues" evidence="2">
    <location>
        <begin position="1"/>
        <end position="13"/>
    </location>
</feature>
<sequence length="551" mass="60312">LSLSLSRGRQWQMGSGGSKADDGGPGGSEGERTRRWLQASAACFRPPSSTARDHGQARERLEDHACAEKIVTKSQLGRGGGCWKFEVPQLGQATCSSSSGSRLNGCCQALESTSHSDPGDSSSSSTHAAAITWTSNAVNRSCSHSSFIPDGIASQLERAASLGSSDAHPIFPASYSVQNPEGDGSRHKDSTGSSDTCNGTQEGSVPADNVFSQDTTRSNMDAGARVSGYSRRNLARTGNLERDPSRRCRSHEPLEGSIRFSRTRSVGRLRDRVLRRPSFSDRFSGHLSLEDRLVEYDDNGGGGRALHQAVRGVVSSDSNTDMFSTSSPNNPRSLSSPMGNRNAHESEVPQLRETSDRDILEHRSAFIERRRRIRSQVQALQQLGNQVENFPGHHRSCILSGQHRAGHCSCRTSSRPASHDDGRSARSSISRIVMLAEALFEVLDEIHQQAVVLASRPSVSSVGSLPAPKEVVERMPLRIHEKPRKHRDEDTAQCYICLVEYEEGDCVRILPCRHDFHKTCVDKWLKEVHRVCPLCRGDVCISDLSPTEKFS</sequence>
<keyword evidence="1" id="KW-0862">Zinc</keyword>
<dbReference type="InterPro" id="IPR013083">
    <property type="entry name" value="Znf_RING/FYVE/PHD"/>
</dbReference>
<evidence type="ECO:0000313" key="4">
    <source>
        <dbReference type="EMBL" id="JAT59933.1"/>
    </source>
</evidence>
<feature type="compositionally biased region" description="Polar residues" evidence="2">
    <location>
        <begin position="210"/>
        <end position="219"/>
    </location>
</feature>
<dbReference type="PANTHER" id="PTHR47531:SF2">
    <property type="entry name" value="RING_U-BOX SUPERFAMILY PROTEIN"/>
    <property type="match status" value="1"/>
</dbReference>
<protein>
    <submittedName>
        <fullName evidence="4">RING finger protein 150</fullName>
    </submittedName>
</protein>
<feature type="region of interest" description="Disordered" evidence="2">
    <location>
        <begin position="1"/>
        <end position="31"/>
    </location>
</feature>
<evidence type="ECO:0000259" key="3">
    <source>
        <dbReference type="PROSITE" id="PS50089"/>
    </source>
</evidence>
<dbReference type="PROSITE" id="PS50089">
    <property type="entry name" value="ZF_RING_2"/>
    <property type="match status" value="1"/>
</dbReference>
<dbReference type="AlphaFoldDB" id="A0A1D1YZ51"/>
<feature type="non-terminal residue" evidence="4">
    <location>
        <position position="1"/>
    </location>
</feature>
<keyword evidence="1" id="KW-0479">Metal-binding</keyword>